<dbReference type="InterPro" id="IPR036724">
    <property type="entry name" value="Cobalamin-bd_sf"/>
</dbReference>
<dbReference type="RefSeq" id="WP_092773632.1">
    <property type="nucleotide sequence ID" value="NZ_FOHS01000005.1"/>
</dbReference>
<keyword evidence="3" id="KW-1185">Reference proteome</keyword>
<protein>
    <submittedName>
        <fullName evidence="2">Methylaspartate mutase sigma subunit</fullName>
    </submittedName>
</protein>
<dbReference type="Gene3D" id="3.40.50.280">
    <property type="entry name" value="Cobalamin-binding domain"/>
    <property type="match status" value="1"/>
</dbReference>
<feature type="domain" description="B12-binding" evidence="1">
    <location>
        <begin position="2"/>
        <end position="137"/>
    </location>
</feature>
<dbReference type="STRING" id="82805.SAMN04487998_3317"/>
<reference evidence="3" key="1">
    <citation type="submission" date="2016-10" db="EMBL/GenBank/DDBJ databases">
        <authorList>
            <person name="Varghese N."/>
            <person name="Submissions S."/>
        </authorList>
    </citation>
    <scope>NUCLEOTIDE SEQUENCE [LARGE SCALE GENOMIC DNA]</scope>
    <source>
        <strain evidence="3">DSM 15310</strain>
    </source>
</reference>
<dbReference type="GO" id="GO:0031419">
    <property type="term" value="F:cobalamin binding"/>
    <property type="evidence" value="ECO:0007669"/>
    <property type="project" value="InterPro"/>
</dbReference>
<organism evidence="2 3">
    <name type="scientific">Hymenobacter actinosclerus</name>
    <dbReference type="NCBI Taxonomy" id="82805"/>
    <lineage>
        <taxon>Bacteria</taxon>
        <taxon>Pseudomonadati</taxon>
        <taxon>Bacteroidota</taxon>
        <taxon>Cytophagia</taxon>
        <taxon>Cytophagales</taxon>
        <taxon>Hymenobacteraceae</taxon>
        <taxon>Hymenobacter</taxon>
    </lineage>
</organism>
<dbReference type="CDD" id="cd02065">
    <property type="entry name" value="B12-binding_like"/>
    <property type="match status" value="1"/>
</dbReference>
<dbReference type="PROSITE" id="PS51332">
    <property type="entry name" value="B12_BINDING"/>
    <property type="match status" value="1"/>
</dbReference>
<dbReference type="InterPro" id="IPR006158">
    <property type="entry name" value="Cobalamin-bd"/>
</dbReference>
<dbReference type="SUPFAM" id="SSF52242">
    <property type="entry name" value="Cobalamin (vitamin B12)-binding domain"/>
    <property type="match status" value="1"/>
</dbReference>
<dbReference type="OrthoDB" id="8482131at2"/>
<proteinExistence type="predicted"/>
<dbReference type="Proteomes" id="UP000198697">
    <property type="component" value="Unassembled WGS sequence"/>
</dbReference>
<evidence type="ECO:0000259" key="1">
    <source>
        <dbReference type="PROSITE" id="PS51332"/>
    </source>
</evidence>
<dbReference type="AlphaFoldDB" id="A0A1I0II68"/>
<dbReference type="EMBL" id="FOHS01000005">
    <property type="protein sequence ID" value="SET96791.1"/>
    <property type="molecule type" value="Genomic_DNA"/>
</dbReference>
<dbReference type="GO" id="GO:0046872">
    <property type="term" value="F:metal ion binding"/>
    <property type="evidence" value="ECO:0007669"/>
    <property type="project" value="InterPro"/>
</dbReference>
<sequence>MKALALLTTVPSDAHNWNLIFMQLLLEENGFTVINLGPCVPYDLLASACLKHNPDVVVVSTINGHGFIEGKALITETRKVPGLADTPFFIGGKLSTDATLSHLYAVELELAGYRKAFNGGDGLPDFLQQLEQIKSRKTTLSVLPPPR</sequence>
<evidence type="ECO:0000313" key="2">
    <source>
        <dbReference type="EMBL" id="SET96791.1"/>
    </source>
</evidence>
<accession>A0A1I0II68</accession>
<name>A0A1I0II68_9BACT</name>
<gene>
    <name evidence="2" type="ORF">SAMN04487998_3317</name>
</gene>
<dbReference type="Pfam" id="PF02310">
    <property type="entry name" value="B12-binding"/>
    <property type="match status" value="1"/>
</dbReference>
<evidence type="ECO:0000313" key="3">
    <source>
        <dbReference type="Proteomes" id="UP000198697"/>
    </source>
</evidence>